<dbReference type="AlphaFoldDB" id="A0A2M9BJ49"/>
<feature type="transmembrane region" description="Helical" evidence="2">
    <location>
        <begin position="95"/>
        <end position="121"/>
    </location>
</feature>
<evidence type="ECO:0000256" key="2">
    <source>
        <dbReference type="SAM" id="Phobius"/>
    </source>
</evidence>
<feature type="transmembrane region" description="Helical" evidence="2">
    <location>
        <begin position="180"/>
        <end position="203"/>
    </location>
</feature>
<sequence>MRPLNPRDVQRASSSELVGPGGVDPRVQPAAALLPGTADPSRLLILWFVRKSSYWVFFTGVFLGVVAAGLAHGDVDVAVDWASPSSVGDALTSTWAGLVLGVVLRVAAGWAALLLAVPLALAHEQNLAPRTNPGRSIGIFFDRLHLVRAFRELRWTHHVRQIALGRLGRAGRRLARLDPVLDAVNIATGVAAFVVAPILYAVLVD</sequence>
<reference evidence="3 4" key="1">
    <citation type="submission" date="2017-11" db="EMBL/GenBank/DDBJ databases">
        <title>Genomic Encyclopedia of Archaeal and Bacterial Type Strains, Phase II (KMG-II): From Individual Species to Whole Genera.</title>
        <authorList>
            <person name="Goeker M."/>
        </authorList>
    </citation>
    <scope>NUCLEOTIDE SEQUENCE [LARGE SCALE GENOMIC DNA]</scope>
    <source>
        <strain evidence="3 4">DSM 27763</strain>
    </source>
</reference>
<keyword evidence="4" id="KW-1185">Reference proteome</keyword>
<name>A0A2M9BJ49_9ACTN</name>
<evidence type="ECO:0000256" key="1">
    <source>
        <dbReference type="SAM" id="MobiDB-lite"/>
    </source>
</evidence>
<organism evidence="3 4">
    <name type="scientific">Mumia flava</name>
    <dbReference type="NCBI Taxonomy" id="1348852"/>
    <lineage>
        <taxon>Bacteria</taxon>
        <taxon>Bacillati</taxon>
        <taxon>Actinomycetota</taxon>
        <taxon>Actinomycetes</taxon>
        <taxon>Propionibacteriales</taxon>
        <taxon>Nocardioidaceae</taxon>
        <taxon>Mumia</taxon>
    </lineage>
</organism>
<keyword evidence="2" id="KW-1133">Transmembrane helix</keyword>
<keyword evidence="2" id="KW-0812">Transmembrane</keyword>
<keyword evidence="2" id="KW-0472">Membrane</keyword>
<evidence type="ECO:0000313" key="3">
    <source>
        <dbReference type="EMBL" id="PJJ57942.1"/>
    </source>
</evidence>
<dbReference type="Proteomes" id="UP000230842">
    <property type="component" value="Unassembled WGS sequence"/>
</dbReference>
<evidence type="ECO:0000313" key="4">
    <source>
        <dbReference type="Proteomes" id="UP000230842"/>
    </source>
</evidence>
<gene>
    <name evidence="3" type="ORF">CLV56_2183</name>
</gene>
<accession>A0A2M9BJ49</accession>
<dbReference type="EMBL" id="PGEZ01000001">
    <property type="protein sequence ID" value="PJJ57942.1"/>
    <property type="molecule type" value="Genomic_DNA"/>
</dbReference>
<feature type="region of interest" description="Disordered" evidence="1">
    <location>
        <begin position="1"/>
        <end position="23"/>
    </location>
</feature>
<protein>
    <submittedName>
        <fullName evidence="3">Uncharacterized protein</fullName>
    </submittedName>
</protein>
<proteinExistence type="predicted"/>
<feature type="transmembrane region" description="Helical" evidence="2">
    <location>
        <begin position="54"/>
        <end position="75"/>
    </location>
</feature>
<comment type="caution">
    <text evidence="3">The sequence shown here is derived from an EMBL/GenBank/DDBJ whole genome shotgun (WGS) entry which is preliminary data.</text>
</comment>